<organism evidence="1 2">
    <name type="scientific">Caerostris extrusa</name>
    <name type="common">Bark spider</name>
    <name type="synonym">Caerostris bankana</name>
    <dbReference type="NCBI Taxonomy" id="172846"/>
    <lineage>
        <taxon>Eukaryota</taxon>
        <taxon>Metazoa</taxon>
        <taxon>Ecdysozoa</taxon>
        <taxon>Arthropoda</taxon>
        <taxon>Chelicerata</taxon>
        <taxon>Arachnida</taxon>
        <taxon>Araneae</taxon>
        <taxon>Araneomorphae</taxon>
        <taxon>Entelegynae</taxon>
        <taxon>Araneoidea</taxon>
        <taxon>Araneidae</taxon>
        <taxon>Caerostris</taxon>
    </lineage>
</organism>
<name>A0AAV4Q9Z7_CAEEX</name>
<dbReference type="AlphaFoldDB" id="A0AAV4Q9Z7"/>
<evidence type="ECO:0000313" key="2">
    <source>
        <dbReference type="Proteomes" id="UP001054945"/>
    </source>
</evidence>
<comment type="caution">
    <text evidence="1">The sequence shown here is derived from an EMBL/GenBank/DDBJ whole genome shotgun (WGS) entry which is preliminary data.</text>
</comment>
<sequence length="81" mass="9137">MTPARAIPTRNSSTLMPISGKDYRVARWALNCRAKKKGRVRIRYYGPKQPWEGRRDGRKDIACCCTPSHPTSLFGVRVMGG</sequence>
<proteinExistence type="predicted"/>
<accession>A0AAV4Q9Z7</accession>
<evidence type="ECO:0000313" key="1">
    <source>
        <dbReference type="EMBL" id="GIY05142.1"/>
    </source>
</evidence>
<dbReference type="Proteomes" id="UP001054945">
    <property type="component" value="Unassembled WGS sequence"/>
</dbReference>
<keyword evidence="2" id="KW-1185">Reference proteome</keyword>
<protein>
    <submittedName>
        <fullName evidence="1">Uncharacterized protein</fullName>
    </submittedName>
</protein>
<reference evidence="1 2" key="1">
    <citation type="submission" date="2021-06" db="EMBL/GenBank/DDBJ databases">
        <title>Caerostris extrusa draft genome.</title>
        <authorList>
            <person name="Kono N."/>
            <person name="Arakawa K."/>
        </authorList>
    </citation>
    <scope>NUCLEOTIDE SEQUENCE [LARGE SCALE GENOMIC DNA]</scope>
</reference>
<dbReference type="EMBL" id="BPLR01005810">
    <property type="protein sequence ID" value="GIY05142.1"/>
    <property type="molecule type" value="Genomic_DNA"/>
</dbReference>
<gene>
    <name evidence="1" type="ORF">CEXT_744221</name>
</gene>